<keyword evidence="2 6" id="KW-0805">Transcription regulation</keyword>
<evidence type="ECO:0000256" key="7">
    <source>
        <dbReference type="SAM" id="MobiDB-lite"/>
    </source>
</evidence>
<dbReference type="InterPro" id="IPR039425">
    <property type="entry name" value="RNA_pol_sigma-70-like"/>
</dbReference>
<evidence type="ECO:0000256" key="6">
    <source>
        <dbReference type="RuleBase" id="RU000716"/>
    </source>
</evidence>
<dbReference type="Pfam" id="PF04542">
    <property type="entry name" value="Sigma70_r2"/>
    <property type="match status" value="1"/>
</dbReference>
<evidence type="ECO:0000256" key="3">
    <source>
        <dbReference type="ARBA" id="ARBA00023082"/>
    </source>
</evidence>
<dbReference type="Gene3D" id="1.10.10.10">
    <property type="entry name" value="Winged helix-like DNA-binding domain superfamily/Winged helix DNA-binding domain"/>
    <property type="match status" value="1"/>
</dbReference>
<evidence type="ECO:0000259" key="8">
    <source>
        <dbReference type="Pfam" id="PF04542"/>
    </source>
</evidence>
<dbReference type="InterPro" id="IPR007627">
    <property type="entry name" value="RNA_pol_sigma70_r2"/>
</dbReference>
<feature type="compositionally biased region" description="Low complexity" evidence="7">
    <location>
        <begin position="39"/>
        <end position="50"/>
    </location>
</feature>
<feature type="domain" description="RNA polymerase sigma factor 70 region 4 type 2" evidence="9">
    <location>
        <begin position="237"/>
        <end position="273"/>
    </location>
</feature>
<comment type="caution">
    <text evidence="10">The sequence shown here is derived from an EMBL/GenBank/DDBJ whole genome shotgun (WGS) entry which is preliminary data.</text>
</comment>
<dbReference type="InterPro" id="IPR036388">
    <property type="entry name" value="WH-like_DNA-bd_sf"/>
</dbReference>
<dbReference type="InterPro" id="IPR013249">
    <property type="entry name" value="RNA_pol_sigma70_r4_t2"/>
</dbReference>
<dbReference type="AlphaFoldDB" id="A0A6N7Q764"/>
<dbReference type="GO" id="GO:0003677">
    <property type="term" value="F:DNA binding"/>
    <property type="evidence" value="ECO:0007669"/>
    <property type="project" value="UniProtKB-KW"/>
</dbReference>
<sequence>MPHGAADRGLARAGGAGARVALRVAASRASRVISTQDHSSPSPRLASLPADRGYSRGEPILTFRDFLPRRPVGQNKRRQPALTHRPASDPQPRANRSHELMTTLHLRPPRANFSAPHALLARLYLEHRSFLRRLLLTQAIPFRDVDDLVQDVFVTAWRRLECLVTPEHARPWLVVIGLNRARNHRSLARFEREVFTGLADDFAEQGDTTSSGTILQAMYGMFRLKRFLEKSRPRIRAVLVPYLEGHSVREIAETLGLKLKTVYARVRLARERLKRLALV</sequence>
<feature type="domain" description="RNA polymerase sigma-70 region 2" evidence="8">
    <location>
        <begin position="123"/>
        <end position="185"/>
    </location>
</feature>
<dbReference type="GO" id="GO:0016987">
    <property type="term" value="F:sigma factor activity"/>
    <property type="evidence" value="ECO:0007669"/>
    <property type="project" value="UniProtKB-KW"/>
</dbReference>
<keyword evidence="11" id="KW-1185">Reference proteome</keyword>
<keyword evidence="4 6" id="KW-0238">DNA-binding</keyword>
<dbReference type="PANTHER" id="PTHR43133">
    <property type="entry name" value="RNA POLYMERASE ECF-TYPE SIGMA FACTO"/>
    <property type="match status" value="1"/>
</dbReference>
<dbReference type="Proteomes" id="UP000440224">
    <property type="component" value="Unassembled WGS sequence"/>
</dbReference>
<evidence type="ECO:0000256" key="1">
    <source>
        <dbReference type="ARBA" id="ARBA00010641"/>
    </source>
</evidence>
<dbReference type="Pfam" id="PF08281">
    <property type="entry name" value="Sigma70_r4_2"/>
    <property type="match status" value="1"/>
</dbReference>
<proteinExistence type="inferred from homology"/>
<name>A0A6N7Q764_9BACT</name>
<protein>
    <recommendedName>
        <fullName evidence="6">RNA polymerase sigma factor</fullName>
    </recommendedName>
</protein>
<dbReference type="GO" id="GO:0006352">
    <property type="term" value="P:DNA-templated transcription initiation"/>
    <property type="evidence" value="ECO:0007669"/>
    <property type="project" value="InterPro"/>
</dbReference>
<feature type="region of interest" description="Disordered" evidence="7">
    <location>
        <begin position="32"/>
        <end position="53"/>
    </location>
</feature>
<reference evidence="10 11" key="1">
    <citation type="submission" date="2019-10" db="EMBL/GenBank/DDBJ databases">
        <title>A soil myxobacterium in the family Polyangiaceae.</title>
        <authorList>
            <person name="Li Y."/>
            <person name="Wang J."/>
        </authorList>
    </citation>
    <scope>NUCLEOTIDE SEQUENCE [LARGE SCALE GENOMIC DNA]</scope>
    <source>
        <strain evidence="10 11">DSM 14734</strain>
    </source>
</reference>
<feature type="region of interest" description="Disordered" evidence="7">
    <location>
        <begin position="66"/>
        <end position="95"/>
    </location>
</feature>
<dbReference type="PROSITE" id="PS01063">
    <property type="entry name" value="SIGMA70_ECF"/>
    <property type="match status" value="1"/>
</dbReference>
<dbReference type="SUPFAM" id="SSF88659">
    <property type="entry name" value="Sigma3 and sigma4 domains of RNA polymerase sigma factors"/>
    <property type="match status" value="1"/>
</dbReference>
<dbReference type="PANTHER" id="PTHR43133:SF8">
    <property type="entry name" value="RNA POLYMERASE SIGMA FACTOR HI_1459-RELATED"/>
    <property type="match status" value="1"/>
</dbReference>
<accession>A0A6N7Q764</accession>
<dbReference type="EMBL" id="WJIE01000025">
    <property type="protein sequence ID" value="MRG98134.1"/>
    <property type="molecule type" value="Genomic_DNA"/>
</dbReference>
<dbReference type="InterPro" id="IPR013325">
    <property type="entry name" value="RNA_pol_sigma_r2"/>
</dbReference>
<organism evidence="10 11">
    <name type="scientific">Polyangium spumosum</name>
    <dbReference type="NCBI Taxonomy" id="889282"/>
    <lineage>
        <taxon>Bacteria</taxon>
        <taxon>Pseudomonadati</taxon>
        <taxon>Myxococcota</taxon>
        <taxon>Polyangia</taxon>
        <taxon>Polyangiales</taxon>
        <taxon>Polyangiaceae</taxon>
        <taxon>Polyangium</taxon>
    </lineage>
</organism>
<evidence type="ECO:0000256" key="5">
    <source>
        <dbReference type="ARBA" id="ARBA00023163"/>
    </source>
</evidence>
<dbReference type="SUPFAM" id="SSF88946">
    <property type="entry name" value="Sigma2 domain of RNA polymerase sigma factors"/>
    <property type="match status" value="1"/>
</dbReference>
<evidence type="ECO:0000256" key="2">
    <source>
        <dbReference type="ARBA" id="ARBA00023015"/>
    </source>
</evidence>
<keyword evidence="5 6" id="KW-0804">Transcription</keyword>
<evidence type="ECO:0000256" key="4">
    <source>
        <dbReference type="ARBA" id="ARBA00023125"/>
    </source>
</evidence>
<dbReference type="Gene3D" id="1.10.1740.10">
    <property type="match status" value="1"/>
</dbReference>
<dbReference type="OrthoDB" id="5511315at2"/>
<dbReference type="InterPro" id="IPR000838">
    <property type="entry name" value="RNA_pol_sigma70_ECF_CS"/>
</dbReference>
<gene>
    <name evidence="10" type="ORF">GF068_40425</name>
</gene>
<evidence type="ECO:0000313" key="10">
    <source>
        <dbReference type="EMBL" id="MRG98134.1"/>
    </source>
</evidence>
<dbReference type="InterPro" id="IPR013324">
    <property type="entry name" value="RNA_pol_sigma_r3/r4-like"/>
</dbReference>
<keyword evidence="3 6" id="KW-0731">Sigma factor</keyword>
<comment type="similarity">
    <text evidence="1 6">Belongs to the sigma-70 factor family. ECF subfamily.</text>
</comment>
<evidence type="ECO:0000259" key="9">
    <source>
        <dbReference type="Pfam" id="PF08281"/>
    </source>
</evidence>
<evidence type="ECO:0000313" key="11">
    <source>
        <dbReference type="Proteomes" id="UP000440224"/>
    </source>
</evidence>